<name>A0A4Y3VXI7_9ACTN</name>
<dbReference type="AlphaFoldDB" id="A0A4Y3VXI7"/>
<feature type="region of interest" description="Disordered" evidence="1">
    <location>
        <begin position="362"/>
        <end position="385"/>
    </location>
</feature>
<dbReference type="GO" id="GO:0016787">
    <property type="term" value="F:hydrolase activity"/>
    <property type="evidence" value="ECO:0007669"/>
    <property type="project" value="InterPro"/>
</dbReference>
<protein>
    <recommendedName>
        <fullName evidence="2">Xaa-Pro dipeptidyl-peptidase-like domain-containing protein</fullName>
    </recommendedName>
</protein>
<feature type="region of interest" description="Disordered" evidence="1">
    <location>
        <begin position="269"/>
        <end position="349"/>
    </location>
</feature>
<proteinExistence type="predicted"/>
<organism evidence="3 4">
    <name type="scientific">Streptomyces spinoverrucosus</name>
    <dbReference type="NCBI Taxonomy" id="284043"/>
    <lineage>
        <taxon>Bacteria</taxon>
        <taxon>Bacillati</taxon>
        <taxon>Actinomycetota</taxon>
        <taxon>Actinomycetes</taxon>
        <taxon>Kitasatosporales</taxon>
        <taxon>Streptomycetaceae</taxon>
        <taxon>Streptomyces</taxon>
    </lineage>
</organism>
<keyword evidence="4" id="KW-1185">Reference proteome</keyword>
<dbReference type="InterPro" id="IPR050585">
    <property type="entry name" value="Xaa-Pro_dipeptidyl-ppase/CocE"/>
</dbReference>
<accession>A0A4Y3VXI7</accession>
<dbReference type="PANTHER" id="PTHR43056">
    <property type="entry name" value="PEPTIDASE S9 PROLYL OLIGOPEPTIDASE"/>
    <property type="match status" value="1"/>
</dbReference>
<dbReference type="Gene3D" id="3.40.50.1820">
    <property type="entry name" value="alpha/beta hydrolase"/>
    <property type="match status" value="1"/>
</dbReference>
<dbReference type="EMBL" id="BJND01000105">
    <property type="protein sequence ID" value="GEC10360.1"/>
    <property type="molecule type" value="Genomic_DNA"/>
</dbReference>
<dbReference type="InterPro" id="IPR005674">
    <property type="entry name" value="CocE/Ser_esterase"/>
</dbReference>
<evidence type="ECO:0000259" key="2">
    <source>
        <dbReference type="Pfam" id="PF02129"/>
    </source>
</evidence>
<evidence type="ECO:0000313" key="4">
    <source>
        <dbReference type="Proteomes" id="UP000317881"/>
    </source>
</evidence>
<dbReference type="NCBIfam" id="TIGR00976">
    <property type="entry name" value="CocE_NonD"/>
    <property type="match status" value="1"/>
</dbReference>
<reference evidence="3 4" key="1">
    <citation type="submission" date="2019-06" db="EMBL/GenBank/DDBJ databases">
        <title>Whole genome shotgun sequence of Streptomyces spinoverrucosus NBRC 14228.</title>
        <authorList>
            <person name="Hosoyama A."/>
            <person name="Uohara A."/>
            <person name="Ohji S."/>
            <person name="Ichikawa N."/>
        </authorList>
    </citation>
    <scope>NUCLEOTIDE SEQUENCE [LARGE SCALE GENOMIC DNA]</scope>
    <source>
        <strain evidence="3 4">NBRC 14228</strain>
    </source>
</reference>
<dbReference type="Proteomes" id="UP000317881">
    <property type="component" value="Unassembled WGS sequence"/>
</dbReference>
<dbReference type="PANTHER" id="PTHR43056:SF10">
    <property type="entry name" value="COCE_NOND FAMILY, PUTATIVE (AFU_ORTHOLOGUE AFUA_7G00600)-RELATED"/>
    <property type="match status" value="1"/>
</dbReference>
<evidence type="ECO:0000313" key="3">
    <source>
        <dbReference type="EMBL" id="GEC10360.1"/>
    </source>
</evidence>
<evidence type="ECO:0000256" key="1">
    <source>
        <dbReference type="SAM" id="MobiDB-lite"/>
    </source>
</evidence>
<dbReference type="InterPro" id="IPR000383">
    <property type="entry name" value="Xaa-Pro-like_dom"/>
</dbReference>
<dbReference type="Pfam" id="PF02129">
    <property type="entry name" value="Peptidase_S15"/>
    <property type="match status" value="1"/>
</dbReference>
<feature type="domain" description="Xaa-Pro dipeptidyl-peptidase-like" evidence="2">
    <location>
        <begin position="13"/>
        <end position="189"/>
    </location>
</feature>
<dbReference type="InterPro" id="IPR029058">
    <property type="entry name" value="AB_hydrolase_fold"/>
</dbReference>
<dbReference type="Gene3D" id="1.10.3020.20">
    <property type="match status" value="1"/>
</dbReference>
<gene>
    <name evidence="3" type="ORF">SSP24_80150</name>
</gene>
<comment type="caution">
    <text evidence="3">The sequence shown here is derived from an EMBL/GenBank/DDBJ whole genome shotgun (WGS) entry which is preliminary data.</text>
</comment>
<sequence length="385" mass="42774">MRCDKDTPVTMADGTMLRVDVYRPAGPGPFPVILSAHPYGKDRLPRLRRDRYRPVGQYRTFRHPERIEFSAWTGWEAPDPAFWVPRGYAVVNADLRGFGASQGVGAPFSDKEAQDCCELVEWAGTQPWSTGRVGLDGVSYLAIVQYKVAAMKPAHLAAICPWEGLSDLYRDFARPGGIAESGFMRIWSTGMRHAGRVGIDIRAQQEQRPLIDDWWRSLCPDLERIEVPALVCASFSDHSLHSRGSFEAFRRIGSRHKWLYTHRGGKWSTYYGPRPPRRGPASSTGPQRAGQRPGHHAPRPARDPRPGQRGPCGTPRLRLPAAGDGVAQAVTGRRHRPAHRPAGARCGERRVRRARPGRLLRLGLPGGHCAPRAHGAAPSRRGARR</sequence>
<dbReference type="SUPFAM" id="SSF53474">
    <property type="entry name" value="alpha/beta-Hydrolases"/>
    <property type="match status" value="1"/>
</dbReference>